<keyword evidence="2" id="KW-1185">Reference proteome</keyword>
<accession>A0ABS6TCW8</accession>
<evidence type="ECO:0000313" key="1">
    <source>
        <dbReference type="EMBL" id="MBV7390758.1"/>
    </source>
</evidence>
<dbReference type="Proteomes" id="UP000774130">
    <property type="component" value="Unassembled WGS sequence"/>
</dbReference>
<gene>
    <name evidence="1" type="ORF">KUA55_08710</name>
</gene>
<comment type="caution">
    <text evidence="1">The sequence shown here is derived from an EMBL/GenBank/DDBJ whole genome shotgun (WGS) entry which is preliminary data.</text>
</comment>
<dbReference type="RefSeq" id="WP_218325813.1">
    <property type="nucleotide sequence ID" value="NZ_JAHUZB010000003.1"/>
</dbReference>
<reference evidence="1 2" key="1">
    <citation type="submission" date="2021-06" db="EMBL/GenBank/DDBJ databases">
        <title>Enterococcus alishanensis sp. nov., a novel lactic acid bacterium isolated from fresh coffee beans.</title>
        <authorList>
            <person name="Chen Y.-S."/>
        </authorList>
    </citation>
    <scope>NUCLEOTIDE SEQUENCE [LARGE SCALE GENOMIC DNA]</scope>
    <source>
        <strain evidence="1 2">ALS3</strain>
    </source>
</reference>
<name>A0ABS6TCW8_9ENTE</name>
<evidence type="ECO:0000313" key="2">
    <source>
        <dbReference type="Proteomes" id="UP000774130"/>
    </source>
</evidence>
<dbReference type="EMBL" id="JAHUZB010000003">
    <property type="protein sequence ID" value="MBV7390758.1"/>
    <property type="molecule type" value="Genomic_DNA"/>
</dbReference>
<sequence>MIQLHLTTPMSKEYFEGIHLRKNVLEDKIDYFKEQKYLTIIATYHDQVIGSASIQRGLFSTSKIRNIAVLPGKCETVIEEKLRNYAKEVIENQRKNKASLKQKAS</sequence>
<organism evidence="1 2">
    <name type="scientific">Enterococcus alishanensis</name>
    <dbReference type="NCBI Taxonomy" id="1303817"/>
    <lineage>
        <taxon>Bacteria</taxon>
        <taxon>Bacillati</taxon>
        <taxon>Bacillota</taxon>
        <taxon>Bacilli</taxon>
        <taxon>Lactobacillales</taxon>
        <taxon>Enterococcaceae</taxon>
        <taxon>Enterococcus</taxon>
    </lineage>
</organism>
<proteinExistence type="predicted"/>
<protein>
    <submittedName>
        <fullName evidence="1">Uncharacterized protein</fullName>
    </submittedName>
</protein>